<proteinExistence type="predicted"/>
<accession>A0A9I9E360</accession>
<reference evidence="1" key="1">
    <citation type="submission" date="2023-03" db="UniProtKB">
        <authorList>
            <consortium name="EnsemblPlants"/>
        </authorList>
    </citation>
    <scope>IDENTIFICATION</scope>
</reference>
<organism evidence="1">
    <name type="scientific">Cucumis melo</name>
    <name type="common">Muskmelon</name>
    <dbReference type="NCBI Taxonomy" id="3656"/>
    <lineage>
        <taxon>Eukaryota</taxon>
        <taxon>Viridiplantae</taxon>
        <taxon>Streptophyta</taxon>
        <taxon>Embryophyta</taxon>
        <taxon>Tracheophyta</taxon>
        <taxon>Spermatophyta</taxon>
        <taxon>Magnoliopsida</taxon>
        <taxon>eudicotyledons</taxon>
        <taxon>Gunneridae</taxon>
        <taxon>Pentapetalae</taxon>
        <taxon>rosids</taxon>
        <taxon>fabids</taxon>
        <taxon>Cucurbitales</taxon>
        <taxon>Cucurbitaceae</taxon>
        <taxon>Benincaseae</taxon>
        <taxon>Cucumis</taxon>
    </lineage>
</organism>
<sequence length="77" mass="9086">MKERKPAVVETKRERWRSVGRWKRNGKGMEAAANVRRASAVVGEVRMERNSGRRRRTDGVCVRRVKEPKRGRRRGRK</sequence>
<dbReference type="EnsemblPlants" id="MELO3C028005.2.1">
    <property type="protein sequence ID" value="MELO3C028005.2.1"/>
    <property type="gene ID" value="MELO3C028005.2"/>
</dbReference>
<protein>
    <submittedName>
        <fullName evidence="1">Uncharacterized protein</fullName>
    </submittedName>
</protein>
<evidence type="ECO:0000313" key="1">
    <source>
        <dbReference type="EnsemblPlants" id="MELO3C028005.2.1"/>
    </source>
</evidence>
<dbReference type="Gramene" id="MELO3C028005.2.1">
    <property type="protein sequence ID" value="MELO3C028005.2.1"/>
    <property type="gene ID" value="MELO3C028005.2"/>
</dbReference>
<dbReference type="AlphaFoldDB" id="A0A9I9E360"/>
<name>A0A9I9E360_CUCME</name>